<organism evidence="1 2">
    <name type="scientific">Cellulophaga phage phi19:3</name>
    <dbReference type="NCBI Taxonomy" id="1327971"/>
    <lineage>
        <taxon>Viruses</taxon>
        <taxon>Duplodnaviria</taxon>
        <taxon>Heunggongvirae</taxon>
        <taxon>Uroviricota</taxon>
        <taxon>Caudoviricetes</taxon>
        <taxon>Pachyviridae</taxon>
        <taxon>Baltivirus</taxon>
        <taxon>Baltivirus phi19tres</taxon>
    </lineage>
</organism>
<evidence type="ECO:0000313" key="2">
    <source>
        <dbReference type="Proteomes" id="UP000014731"/>
    </source>
</evidence>
<dbReference type="Proteomes" id="UP000014731">
    <property type="component" value="Segment"/>
</dbReference>
<sequence>MINDWHKFWRFQMPERSIYPDDVENGIMVEFNNIPICSGFIYATSSSSLFWLEWIVSNPKVKDSKIRKKAINTLLIALTEKIKNSGGRIVFSSATNHNLIDSYLKTGFIKGSINATELIKIIK</sequence>
<dbReference type="GeneID" id="16881036"/>
<reference evidence="2" key="2">
    <citation type="submission" date="2013-03" db="EMBL/GenBank/DDBJ databases">
        <title>The Cellulophaga phages: a novel, diverse, and globally ubiquitous model system.</title>
        <authorList>
            <person name="Holmfeldt K."/>
            <person name="Solonenko N."/>
            <person name="Shah M."/>
            <person name="Corrier K."/>
            <person name="Riemann L."/>
            <person name="VerBerkmoes N.C."/>
            <person name="Sullivan M.B."/>
        </authorList>
    </citation>
    <scope>NUCLEOTIDE SEQUENCE [LARGE SCALE GENOMIC DNA]</scope>
</reference>
<evidence type="ECO:0000313" key="1">
    <source>
        <dbReference type="EMBL" id="AGO47526.1"/>
    </source>
</evidence>
<proteinExistence type="predicted"/>
<dbReference type="OrthoDB" id="17651at10239"/>
<dbReference type="RefSeq" id="YP_008240907.1">
    <property type="nucleotide sequence ID" value="NC_021789.1"/>
</dbReference>
<accession>R9ZWP3</accession>
<name>R9ZWP3_9CAUD</name>
<gene>
    <name evidence="1" type="ORF">Phi19:3_gp122</name>
</gene>
<keyword evidence="2" id="KW-1185">Reference proteome</keyword>
<protein>
    <submittedName>
        <fullName evidence="1">Uncharacterized protein</fullName>
    </submittedName>
</protein>
<dbReference type="KEGG" id="vg:16881036"/>
<reference evidence="1 2" key="1">
    <citation type="journal article" date="2013" name="Proc. Natl. Acad. Sci. U.S.A.">
        <title>Twelve previously unknown phage genera are ubiquitous in global oceans.</title>
        <authorList>
            <person name="Holmfeldt K."/>
            <person name="Solonenko N."/>
            <person name="Shah M."/>
            <person name="Corrier K."/>
            <person name="Riemann L."/>
            <person name="Verberkmoes N.C."/>
            <person name="Sullivan M.B."/>
        </authorList>
    </citation>
    <scope>NUCLEOTIDE SEQUENCE [LARGE SCALE GENOMIC DNA]</scope>
    <source>
        <strain evidence="1">Phi19:3</strain>
    </source>
</reference>
<dbReference type="EMBL" id="KC821608">
    <property type="protein sequence ID" value="AGO47526.1"/>
    <property type="molecule type" value="Genomic_DNA"/>
</dbReference>